<dbReference type="EMBL" id="JACCBN010000001">
    <property type="protein sequence ID" value="NYD34596.1"/>
    <property type="molecule type" value="Genomic_DNA"/>
</dbReference>
<accession>A0A7Y9J468</accession>
<evidence type="ECO:0000256" key="2">
    <source>
        <dbReference type="ARBA" id="ARBA00023125"/>
    </source>
</evidence>
<reference evidence="5 6" key="1">
    <citation type="submission" date="2020-07" db="EMBL/GenBank/DDBJ databases">
        <title>Sequencing the genomes of 1000 actinobacteria strains.</title>
        <authorList>
            <person name="Klenk H.-P."/>
        </authorList>
    </citation>
    <scope>NUCLEOTIDE SEQUENCE [LARGE SCALE GENOMIC DNA]</scope>
    <source>
        <strain evidence="5 6">DSM 45772</strain>
    </source>
</reference>
<dbReference type="Gene3D" id="1.20.120.530">
    <property type="entry name" value="GntR ligand-binding domain-like"/>
    <property type="match status" value="1"/>
</dbReference>
<sequence>MGGVAPDTARRVTSVARVIDELRVMLRTRELVPGQQVRQESLAARLGVSRIPVREALKSLEAEGVMRHEPHVGYTVARLSADELAQVYLMRRALETEVLRALPRLRPDQIAELTSLNEAIVADVDRTDVAAIVAGNRAFHFTMFGFSGLDLVVGEIDRLWTRSEPYRTVHLYDAAGRKRVVREHRRMITALRRGDTEGLVELMNAHRDITVTDLHAALGLPNLAPPS</sequence>
<feature type="domain" description="HTH gntR-type" evidence="4">
    <location>
        <begin position="12"/>
        <end position="79"/>
    </location>
</feature>
<dbReference type="PANTHER" id="PTHR43537:SF5">
    <property type="entry name" value="UXU OPERON TRANSCRIPTIONAL REGULATOR"/>
    <property type="match status" value="1"/>
</dbReference>
<proteinExistence type="predicted"/>
<evidence type="ECO:0000256" key="1">
    <source>
        <dbReference type="ARBA" id="ARBA00023015"/>
    </source>
</evidence>
<keyword evidence="2 5" id="KW-0238">DNA-binding</keyword>
<dbReference type="InterPro" id="IPR011711">
    <property type="entry name" value="GntR_C"/>
</dbReference>
<dbReference type="InterPro" id="IPR008920">
    <property type="entry name" value="TF_FadR/GntR_C"/>
</dbReference>
<organism evidence="5 6">
    <name type="scientific">Actinomycetospora corticicola</name>
    <dbReference type="NCBI Taxonomy" id="663602"/>
    <lineage>
        <taxon>Bacteria</taxon>
        <taxon>Bacillati</taxon>
        <taxon>Actinomycetota</taxon>
        <taxon>Actinomycetes</taxon>
        <taxon>Pseudonocardiales</taxon>
        <taxon>Pseudonocardiaceae</taxon>
        <taxon>Actinomycetospora</taxon>
    </lineage>
</organism>
<dbReference type="SMART" id="SM00345">
    <property type="entry name" value="HTH_GNTR"/>
    <property type="match status" value="1"/>
</dbReference>
<evidence type="ECO:0000259" key="4">
    <source>
        <dbReference type="PROSITE" id="PS50949"/>
    </source>
</evidence>
<dbReference type="CDD" id="cd07377">
    <property type="entry name" value="WHTH_GntR"/>
    <property type="match status" value="1"/>
</dbReference>
<dbReference type="InterPro" id="IPR036390">
    <property type="entry name" value="WH_DNA-bd_sf"/>
</dbReference>
<dbReference type="PRINTS" id="PR00035">
    <property type="entry name" value="HTHGNTR"/>
</dbReference>
<dbReference type="RefSeq" id="WP_179792531.1">
    <property type="nucleotide sequence ID" value="NZ_BAABHP010000018.1"/>
</dbReference>
<keyword evidence="6" id="KW-1185">Reference proteome</keyword>
<evidence type="ECO:0000313" key="5">
    <source>
        <dbReference type="EMBL" id="NYD34596.1"/>
    </source>
</evidence>
<dbReference type="PROSITE" id="PS50949">
    <property type="entry name" value="HTH_GNTR"/>
    <property type="match status" value="1"/>
</dbReference>
<dbReference type="Proteomes" id="UP000535890">
    <property type="component" value="Unassembled WGS sequence"/>
</dbReference>
<comment type="caution">
    <text evidence="5">The sequence shown here is derived from an EMBL/GenBank/DDBJ whole genome shotgun (WGS) entry which is preliminary data.</text>
</comment>
<dbReference type="PANTHER" id="PTHR43537">
    <property type="entry name" value="TRANSCRIPTIONAL REGULATOR, GNTR FAMILY"/>
    <property type="match status" value="1"/>
</dbReference>
<gene>
    <name evidence="5" type="ORF">BJ983_000698</name>
</gene>
<dbReference type="InterPro" id="IPR000524">
    <property type="entry name" value="Tscrpt_reg_HTH_GntR"/>
</dbReference>
<evidence type="ECO:0000313" key="6">
    <source>
        <dbReference type="Proteomes" id="UP000535890"/>
    </source>
</evidence>
<dbReference type="GO" id="GO:0003677">
    <property type="term" value="F:DNA binding"/>
    <property type="evidence" value="ECO:0007669"/>
    <property type="project" value="UniProtKB-KW"/>
</dbReference>
<protein>
    <submittedName>
        <fullName evidence="5">DNA-binding GntR family transcriptional regulator</fullName>
    </submittedName>
</protein>
<dbReference type="SUPFAM" id="SSF48008">
    <property type="entry name" value="GntR ligand-binding domain-like"/>
    <property type="match status" value="1"/>
</dbReference>
<dbReference type="Gene3D" id="1.10.10.10">
    <property type="entry name" value="Winged helix-like DNA-binding domain superfamily/Winged helix DNA-binding domain"/>
    <property type="match status" value="1"/>
</dbReference>
<dbReference type="AlphaFoldDB" id="A0A7Y9J468"/>
<keyword evidence="3" id="KW-0804">Transcription</keyword>
<keyword evidence="1" id="KW-0805">Transcription regulation</keyword>
<name>A0A7Y9J468_9PSEU</name>
<dbReference type="Pfam" id="PF07729">
    <property type="entry name" value="FCD"/>
    <property type="match status" value="1"/>
</dbReference>
<dbReference type="GO" id="GO:0003700">
    <property type="term" value="F:DNA-binding transcription factor activity"/>
    <property type="evidence" value="ECO:0007669"/>
    <property type="project" value="InterPro"/>
</dbReference>
<dbReference type="Pfam" id="PF00392">
    <property type="entry name" value="GntR"/>
    <property type="match status" value="1"/>
</dbReference>
<evidence type="ECO:0000256" key="3">
    <source>
        <dbReference type="ARBA" id="ARBA00023163"/>
    </source>
</evidence>
<dbReference type="InterPro" id="IPR036388">
    <property type="entry name" value="WH-like_DNA-bd_sf"/>
</dbReference>
<dbReference type="SUPFAM" id="SSF46785">
    <property type="entry name" value="Winged helix' DNA-binding domain"/>
    <property type="match status" value="1"/>
</dbReference>
<dbReference type="SMART" id="SM00895">
    <property type="entry name" value="FCD"/>
    <property type="match status" value="1"/>
</dbReference>